<dbReference type="SMART" id="SM00138">
    <property type="entry name" value="MeTrc"/>
    <property type="match status" value="1"/>
</dbReference>
<dbReference type="GO" id="GO:0008983">
    <property type="term" value="F:protein-glutamate O-methyltransferase activity"/>
    <property type="evidence" value="ECO:0007669"/>
    <property type="project" value="UniProtKB-EC"/>
</dbReference>
<protein>
    <recommendedName>
        <fullName evidence="2">protein-glutamate O-methyltransferase</fullName>
        <ecNumber evidence="2">2.1.1.80</ecNumber>
    </recommendedName>
</protein>
<dbReference type="InterPro" id="IPR050903">
    <property type="entry name" value="Bact_Chemotaxis_MeTrfase"/>
</dbReference>
<evidence type="ECO:0000256" key="4">
    <source>
        <dbReference type="ARBA" id="ARBA00022679"/>
    </source>
</evidence>
<dbReference type="PROSITE" id="PS50123">
    <property type="entry name" value="CHER"/>
    <property type="match status" value="1"/>
</dbReference>
<dbReference type="InterPro" id="IPR026024">
    <property type="entry name" value="Chemotaxis_MeTrfase_CheR"/>
</dbReference>
<keyword evidence="3 7" id="KW-0489">Methyltransferase</keyword>
<dbReference type="InterPro" id="IPR029063">
    <property type="entry name" value="SAM-dependent_MTases_sf"/>
</dbReference>
<sequence>MELSLSEGLFRKFSHLVYENCGINLHDGKKALLQARLNKRLRARGLPSYEAYYKYLTCSRDGEELTHFLDCISTNLTYFFREVQHFDLLEQVLLPKLLEVKQKQRTNRIRVWSAGCSTGEEPYSVAMSIASHIPDLDRWDFRILATDISTRVLAIASRGMYHRSKIAKVPALFRQRYFQSSRSDGEGNDFQIVPAIRNLIAFRRLNLKEPYPFKGPFDFIFCRNVMIYFDKKTQESLIQRMAEYLSPGGYLFVGHSESLTGLNHPLTYVKPAVYRK</sequence>
<dbReference type="InterPro" id="IPR000780">
    <property type="entry name" value="CheR_MeTrfase"/>
</dbReference>
<evidence type="ECO:0000256" key="3">
    <source>
        <dbReference type="ARBA" id="ARBA00022603"/>
    </source>
</evidence>
<gene>
    <name evidence="7" type="primary">cheR-1</name>
    <name evidence="7" type="ORF">DAMNIGENAA_09750</name>
</gene>
<dbReference type="Gene3D" id="1.10.155.10">
    <property type="entry name" value="Chemotaxis receptor methyltransferase CheR, N-terminal domain"/>
    <property type="match status" value="1"/>
</dbReference>
<comment type="catalytic activity">
    <reaction evidence="1">
        <text>L-glutamyl-[protein] + S-adenosyl-L-methionine = [protein]-L-glutamate 5-O-methyl ester + S-adenosyl-L-homocysteine</text>
        <dbReference type="Rhea" id="RHEA:24452"/>
        <dbReference type="Rhea" id="RHEA-COMP:10208"/>
        <dbReference type="Rhea" id="RHEA-COMP:10311"/>
        <dbReference type="ChEBI" id="CHEBI:29973"/>
        <dbReference type="ChEBI" id="CHEBI:57856"/>
        <dbReference type="ChEBI" id="CHEBI:59789"/>
        <dbReference type="ChEBI" id="CHEBI:82795"/>
        <dbReference type="EC" id="2.1.1.80"/>
    </reaction>
</comment>
<feature type="domain" description="CheR-type methyltransferase" evidence="6">
    <location>
        <begin position="1"/>
        <end position="276"/>
    </location>
</feature>
<name>A0A9W6FRH5_9BACT</name>
<dbReference type="SUPFAM" id="SSF47757">
    <property type="entry name" value="Chemotaxis receptor methyltransferase CheR, N-terminal domain"/>
    <property type="match status" value="1"/>
</dbReference>
<dbReference type="Pfam" id="PF01739">
    <property type="entry name" value="CheR"/>
    <property type="match status" value="1"/>
</dbReference>
<evidence type="ECO:0000256" key="1">
    <source>
        <dbReference type="ARBA" id="ARBA00001541"/>
    </source>
</evidence>
<dbReference type="SUPFAM" id="SSF53335">
    <property type="entry name" value="S-adenosyl-L-methionine-dependent methyltransferases"/>
    <property type="match status" value="1"/>
</dbReference>
<keyword evidence="4" id="KW-0808">Transferase</keyword>
<evidence type="ECO:0000259" key="6">
    <source>
        <dbReference type="PROSITE" id="PS50123"/>
    </source>
</evidence>
<dbReference type="EMBL" id="BSDR01000001">
    <property type="protein sequence ID" value="GLI33542.1"/>
    <property type="molecule type" value="Genomic_DNA"/>
</dbReference>
<proteinExistence type="predicted"/>
<dbReference type="PANTHER" id="PTHR24422:SF19">
    <property type="entry name" value="CHEMOTAXIS PROTEIN METHYLTRANSFERASE"/>
    <property type="match status" value="1"/>
</dbReference>
<dbReference type="PIRSF" id="PIRSF000410">
    <property type="entry name" value="CheR"/>
    <property type="match status" value="1"/>
</dbReference>
<comment type="caution">
    <text evidence="7">The sequence shown here is derived from an EMBL/GenBank/DDBJ whole genome shotgun (WGS) entry which is preliminary data.</text>
</comment>
<organism evidence="7 8">
    <name type="scientific">Desulforhabdus amnigena</name>
    <dbReference type="NCBI Taxonomy" id="40218"/>
    <lineage>
        <taxon>Bacteria</taxon>
        <taxon>Pseudomonadati</taxon>
        <taxon>Thermodesulfobacteriota</taxon>
        <taxon>Syntrophobacteria</taxon>
        <taxon>Syntrophobacterales</taxon>
        <taxon>Syntrophobacteraceae</taxon>
        <taxon>Desulforhabdus</taxon>
    </lineage>
</organism>
<dbReference type="GO" id="GO:0032259">
    <property type="term" value="P:methylation"/>
    <property type="evidence" value="ECO:0007669"/>
    <property type="project" value="UniProtKB-KW"/>
</dbReference>
<reference evidence="7" key="1">
    <citation type="submission" date="2022-12" db="EMBL/GenBank/DDBJ databases">
        <title>Reference genome sequencing for broad-spectrum identification of bacterial and archaeal isolates by mass spectrometry.</title>
        <authorList>
            <person name="Sekiguchi Y."/>
            <person name="Tourlousse D.M."/>
        </authorList>
    </citation>
    <scope>NUCLEOTIDE SEQUENCE</scope>
    <source>
        <strain evidence="7">ASRB1</strain>
    </source>
</reference>
<dbReference type="CDD" id="cd02440">
    <property type="entry name" value="AdoMet_MTases"/>
    <property type="match status" value="1"/>
</dbReference>
<dbReference type="PRINTS" id="PR00996">
    <property type="entry name" value="CHERMTFRASE"/>
</dbReference>
<evidence type="ECO:0000256" key="2">
    <source>
        <dbReference type="ARBA" id="ARBA00012534"/>
    </source>
</evidence>
<evidence type="ECO:0000256" key="5">
    <source>
        <dbReference type="ARBA" id="ARBA00022691"/>
    </source>
</evidence>
<evidence type="ECO:0000313" key="8">
    <source>
        <dbReference type="Proteomes" id="UP001144372"/>
    </source>
</evidence>
<dbReference type="InterPro" id="IPR036804">
    <property type="entry name" value="CheR_N_sf"/>
</dbReference>
<dbReference type="PANTHER" id="PTHR24422">
    <property type="entry name" value="CHEMOTAXIS PROTEIN METHYLTRANSFERASE"/>
    <property type="match status" value="1"/>
</dbReference>
<keyword evidence="8" id="KW-1185">Reference proteome</keyword>
<dbReference type="Gene3D" id="3.40.50.150">
    <property type="entry name" value="Vaccinia Virus protein VP39"/>
    <property type="match status" value="1"/>
</dbReference>
<evidence type="ECO:0000313" key="7">
    <source>
        <dbReference type="EMBL" id="GLI33542.1"/>
    </source>
</evidence>
<accession>A0A9W6FRH5</accession>
<dbReference type="InterPro" id="IPR022641">
    <property type="entry name" value="CheR_N"/>
</dbReference>
<dbReference type="Pfam" id="PF03705">
    <property type="entry name" value="CheR_N"/>
    <property type="match status" value="1"/>
</dbReference>
<dbReference type="EC" id="2.1.1.80" evidence="2"/>
<dbReference type="InterPro" id="IPR022642">
    <property type="entry name" value="CheR_C"/>
</dbReference>
<dbReference type="AlphaFoldDB" id="A0A9W6FRH5"/>
<dbReference type="Proteomes" id="UP001144372">
    <property type="component" value="Unassembled WGS sequence"/>
</dbReference>
<dbReference type="RefSeq" id="WP_281792593.1">
    <property type="nucleotide sequence ID" value="NZ_BSDR01000001.1"/>
</dbReference>
<keyword evidence="5" id="KW-0949">S-adenosyl-L-methionine</keyword>